<proteinExistence type="predicted"/>
<keyword evidence="7" id="KW-1185">Reference proteome</keyword>
<evidence type="ECO:0000259" key="5">
    <source>
        <dbReference type="Pfam" id="PF07687"/>
    </source>
</evidence>
<dbReference type="GO" id="GO:0008233">
    <property type="term" value="F:peptidase activity"/>
    <property type="evidence" value="ECO:0007669"/>
    <property type="project" value="UniProtKB-KW"/>
</dbReference>
<comment type="caution">
    <text evidence="6">The sequence shown here is derived from an EMBL/GenBank/DDBJ whole genome shotgun (WGS) entry which is preliminary data.</text>
</comment>
<keyword evidence="3" id="KW-0378">Hydrolase</keyword>
<reference evidence="6 7" key="2">
    <citation type="submission" date="2019-09" db="EMBL/GenBank/DDBJ databases">
        <authorList>
            <person name="Jin C."/>
        </authorList>
    </citation>
    <scope>NUCLEOTIDE SEQUENCE [LARGE SCALE GENOMIC DNA]</scope>
    <source>
        <strain evidence="6 7">AN110305</strain>
    </source>
</reference>
<dbReference type="Pfam" id="PF01546">
    <property type="entry name" value="Peptidase_M20"/>
    <property type="match status" value="1"/>
</dbReference>
<evidence type="ECO:0000256" key="2">
    <source>
        <dbReference type="ARBA" id="ARBA00022723"/>
    </source>
</evidence>
<reference evidence="6 7" key="1">
    <citation type="submission" date="2019-09" db="EMBL/GenBank/DDBJ databases">
        <title>Goodfellowia gen. nov., a new genus of the Pseudonocardineae related to Actinoalloteichus, containing Goodfellowia coeruleoviolacea gen. nov., comb. nov. gen. nov., comb. nov.</title>
        <authorList>
            <person name="Labeda D."/>
        </authorList>
    </citation>
    <scope>NUCLEOTIDE SEQUENCE [LARGE SCALE GENOMIC DNA]</scope>
    <source>
        <strain evidence="6 7">AN110305</strain>
    </source>
</reference>
<dbReference type="GO" id="GO:0046872">
    <property type="term" value="F:metal ion binding"/>
    <property type="evidence" value="ECO:0007669"/>
    <property type="project" value="UniProtKB-KW"/>
</dbReference>
<dbReference type="SUPFAM" id="SSF53187">
    <property type="entry name" value="Zn-dependent exopeptidases"/>
    <property type="match status" value="1"/>
</dbReference>
<dbReference type="NCBIfam" id="NF006579">
    <property type="entry name" value="PRK09104.1"/>
    <property type="match status" value="1"/>
</dbReference>
<dbReference type="InterPro" id="IPR011650">
    <property type="entry name" value="Peptidase_M20_dimer"/>
</dbReference>
<dbReference type="InterPro" id="IPR051458">
    <property type="entry name" value="Cyt/Met_Dipeptidase"/>
</dbReference>
<evidence type="ECO:0000256" key="1">
    <source>
        <dbReference type="ARBA" id="ARBA00022670"/>
    </source>
</evidence>
<dbReference type="NCBIfam" id="NF005914">
    <property type="entry name" value="PRK07907.1"/>
    <property type="match status" value="1"/>
</dbReference>
<dbReference type="Gene3D" id="3.40.630.10">
    <property type="entry name" value="Zn peptidases"/>
    <property type="match status" value="1"/>
</dbReference>
<feature type="compositionally biased region" description="Basic residues" evidence="4">
    <location>
        <begin position="11"/>
        <end position="20"/>
    </location>
</feature>
<keyword evidence="2" id="KW-0479">Metal-binding</keyword>
<dbReference type="PANTHER" id="PTHR43270">
    <property type="entry name" value="BETA-ALA-HIS DIPEPTIDASE"/>
    <property type="match status" value="1"/>
</dbReference>
<dbReference type="GO" id="GO:0006508">
    <property type="term" value="P:proteolysis"/>
    <property type="evidence" value="ECO:0007669"/>
    <property type="project" value="UniProtKB-KW"/>
</dbReference>
<dbReference type="EMBL" id="VUOB01000014">
    <property type="protein sequence ID" value="KAA2263811.1"/>
    <property type="molecule type" value="Genomic_DNA"/>
</dbReference>
<feature type="region of interest" description="Disordered" evidence="4">
    <location>
        <begin position="1"/>
        <end position="55"/>
    </location>
</feature>
<dbReference type="OrthoDB" id="9761532at2"/>
<dbReference type="AlphaFoldDB" id="A0A5B2XLP3"/>
<sequence length="517" mass="54736">MAGSSVAGERLRRRSRRKSGPIRACGALRLGRVTEDRTSDAAPADPPPLGGHHPERDAVAARADGFVAELRDWLRIPSISADPAHHGDVGRSADWLAEALRRDGWPTVEVWADGPALPAVYACWPAADPAAPTVLVYGHHDVQPADPLDAWHHPPFEPTVLGDELHGRGASDDKGQVAMHLLGVRAHLAATGAGAPAVTIKLLVEGEEETGSPNLKSLLADHTDELDCELIVFTDTPLFHRDAPTVCTGQRGVIAAEVVFSGGEIDVHSGRVGGGVPNPATALARLVAALHDEHGRVRLPGFYADVRPPTDAERASYAALPFDEAAWLADTAGGARATVGEAGWTTLERVWVRPTAEVNGLHAGYTGPGVKTIVPADATAKLSFRLVPDQRPELIGAALREFVAEHTPHGILAEVRLRGDGVPPYAVDVEHPANRAVQEALADAFDQPIRFSRTGGSGPAALLHAALGVPIVYFGATLPDDRIHAPNERVVLPVLLRGAEAAAGLWRRLASRTERGQ</sequence>
<dbReference type="Proteomes" id="UP000323454">
    <property type="component" value="Unassembled WGS sequence"/>
</dbReference>
<protein>
    <submittedName>
        <fullName evidence="6">M20 family dipeptidase</fullName>
    </submittedName>
</protein>
<dbReference type="Pfam" id="PF07687">
    <property type="entry name" value="M20_dimer"/>
    <property type="match status" value="1"/>
</dbReference>
<keyword evidence="1" id="KW-0645">Protease</keyword>
<feature type="domain" description="Peptidase M20 dimerisation" evidence="5">
    <location>
        <begin position="248"/>
        <end position="409"/>
    </location>
</feature>
<organism evidence="6 7">
    <name type="scientific">Solihabitans fulvus</name>
    <dbReference type="NCBI Taxonomy" id="1892852"/>
    <lineage>
        <taxon>Bacteria</taxon>
        <taxon>Bacillati</taxon>
        <taxon>Actinomycetota</taxon>
        <taxon>Actinomycetes</taxon>
        <taxon>Pseudonocardiales</taxon>
        <taxon>Pseudonocardiaceae</taxon>
        <taxon>Solihabitans</taxon>
    </lineage>
</organism>
<evidence type="ECO:0000313" key="6">
    <source>
        <dbReference type="EMBL" id="KAA2263811.1"/>
    </source>
</evidence>
<accession>A0A5B2XLP3</accession>
<evidence type="ECO:0000256" key="3">
    <source>
        <dbReference type="ARBA" id="ARBA00022801"/>
    </source>
</evidence>
<evidence type="ECO:0000313" key="7">
    <source>
        <dbReference type="Proteomes" id="UP000323454"/>
    </source>
</evidence>
<evidence type="ECO:0000256" key="4">
    <source>
        <dbReference type="SAM" id="MobiDB-lite"/>
    </source>
</evidence>
<dbReference type="PANTHER" id="PTHR43270:SF12">
    <property type="entry name" value="SUCCINYL-DIAMINOPIMELATE DESUCCINYLASE"/>
    <property type="match status" value="1"/>
</dbReference>
<name>A0A5B2XLP3_9PSEU</name>
<dbReference type="InterPro" id="IPR002933">
    <property type="entry name" value="Peptidase_M20"/>
</dbReference>
<gene>
    <name evidence="6" type="ORF">F0L68_09050</name>
</gene>
<dbReference type="Gene3D" id="3.30.70.360">
    <property type="match status" value="1"/>
</dbReference>